<protein>
    <submittedName>
        <fullName evidence="2">Uncharacterized protein</fullName>
    </submittedName>
</protein>
<feature type="region of interest" description="Disordered" evidence="1">
    <location>
        <begin position="1"/>
        <end position="119"/>
    </location>
</feature>
<gene>
    <name evidence="2" type="ORF">Tci_868488</name>
</gene>
<sequence length="200" mass="21255">PGPAEWHPAQLRPQRGHGRLRGRAGNRHPRQQRPPAPLRRRPRARAVDGFQAGNERQELGQLDSQRPAGNPHQALRPGLLRGLPHRAGLLPAGPRQKGGPGPHSHLARPAGLSGRERLRGGAGPALGAAAGRGLTFGTFFNLQFSIAVARLPGIATHPAIAPRGREGRRYGHKPGDLPFATTKDVCPRALGQQSGRLNGG</sequence>
<feature type="compositionally biased region" description="Basic residues" evidence="1">
    <location>
        <begin position="14"/>
        <end position="31"/>
    </location>
</feature>
<evidence type="ECO:0000256" key="1">
    <source>
        <dbReference type="SAM" id="MobiDB-lite"/>
    </source>
</evidence>
<dbReference type="AlphaFoldDB" id="A0A699SH90"/>
<feature type="compositionally biased region" description="Basic and acidic residues" evidence="1">
    <location>
        <begin position="163"/>
        <end position="175"/>
    </location>
</feature>
<accession>A0A699SH90</accession>
<reference evidence="2" key="1">
    <citation type="journal article" date="2019" name="Sci. Rep.">
        <title>Draft genome of Tanacetum cinerariifolium, the natural source of mosquito coil.</title>
        <authorList>
            <person name="Yamashiro T."/>
            <person name="Shiraishi A."/>
            <person name="Satake H."/>
            <person name="Nakayama K."/>
        </authorList>
    </citation>
    <scope>NUCLEOTIDE SEQUENCE</scope>
</reference>
<name>A0A699SH90_TANCI</name>
<feature type="region of interest" description="Disordered" evidence="1">
    <location>
        <begin position="159"/>
        <end position="200"/>
    </location>
</feature>
<feature type="compositionally biased region" description="Low complexity" evidence="1">
    <location>
        <begin position="74"/>
        <end position="91"/>
    </location>
</feature>
<proteinExistence type="predicted"/>
<feature type="non-terminal residue" evidence="2">
    <location>
        <position position="200"/>
    </location>
</feature>
<feature type="compositionally biased region" description="Polar residues" evidence="1">
    <location>
        <begin position="191"/>
        <end position="200"/>
    </location>
</feature>
<evidence type="ECO:0000313" key="2">
    <source>
        <dbReference type="EMBL" id="GFC96518.1"/>
    </source>
</evidence>
<dbReference type="EMBL" id="BKCJ011160678">
    <property type="protein sequence ID" value="GFC96518.1"/>
    <property type="molecule type" value="Genomic_DNA"/>
</dbReference>
<comment type="caution">
    <text evidence="2">The sequence shown here is derived from an EMBL/GenBank/DDBJ whole genome shotgun (WGS) entry which is preliminary data.</text>
</comment>
<organism evidence="2">
    <name type="scientific">Tanacetum cinerariifolium</name>
    <name type="common">Dalmatian daisy</name>
    <name type="synonym">Chrysanthemum cinerariifolium</name>
    <dbReference type="NCBI Taxonomy" id="118510"/>
    <lineage>
        <taxon>Eukaryota</taxon>
        <taxon>Viridiplantae</taxon>
        <taxon>Streptophyta</taxon>
        <taxon>Embryophyta</taxon>
        <taxon>Tracheophyta</taxon>
        <taxon>Spermatophyta</taxon>
        <taxon>Magnoliopsida</taxon>
        <taxon>eudicotyledons</taxon>
        <taxon>Gunneridae</taxon>
        <taxon>Pentapetalae</taxon>
        <taxon>asterids</taxon>
        <taxon>campanulids</taxon>
        <taxon>Asterales</taxon>
        <taxon>Asteraceae</taxon>
        <taxon>Asteroideae</taxon>
        <taxon>Anthemideae</taxon>
        <taxon>Anthemidinae</taxon>
        <taxon>Tanacetum</taxon>
    </lineage>
</organism>
<feature type="non-terminal residue" evidence="2">
    <location>
        <position position="1"/>
    </location>
</feature>